<evidence type="ECO:0000313" key="5">
    <source>
        <dbReference type="Proteomes" id="UP000799776"/>
    </source>
</evidence>
<feature type="domain" description="Alpha/beta hydrolase fold-3" evidence="3">
    <location>
        <begin position="148"/>
        <end position="257"/>
    </location>
</feature>
<feature type="region of interest" description="Disordered" evidence="2">
    <location>
        <begin position="668"/>
        <end position="690"/>
    </location>
</feature>
<dbReference type="SUPFAM" id="SSF53474">
    <property type="entry name" value="alpha/beta-Hydrolases"/>
    <property type="match status" value="1"/>
</dbReference>
<feature type="compositionally biased region" description="Basic and acidic residues" evidence="2">
    <location>
        <begin position="706"/>
        <end position="724"/>
    </location>
</feature>
<feature type="region of interest" description="Disordered" evidence="2">
    <location>
        <begin position="325"/>
        <end position="356"/>
    </location>
</feature>
<dbReference type="PANTHER" id="PTHR48081:SF19">
    <property type="entry name" value="AB HYDROLASE SUPERFAMILY PROTEIN C4A8.06C"/>
    <property type="match status" value="1"/>
</dbReference>
<dbReference type="Proteomes" id="UP000799776">
    <property type="component" value="Unassembled WGS sequence"/>
</dbReference>
<dbReference type="Pfam" id="PF07859">
    <property type="entry name" value="Abhydrolase_3"/>
    <property type="match status" value="2"/>
</dbReference>
<feature type="compositionally biased region" description="Low complexity" evidence="2">
    <location>
        <begin position="768"/>
        <end position="787"/>
    </location>
</feature>
<comment type="caution">
    <text evidence="4">The sequence shown here is derived from an EMBL/GenBank/DDBJ whole genome shotgun (WGS) entry which is preliminary data.</text>
</comment>
<evidence type="ECO:0000256" key="2">
    <source>
        <dbReference type="SAM" id="MobiDB-lite"/>
    </source>
</evidence>
<organism evidence="4 5">
    <name type="scientific">Saccharata proteae CBS 121410</name>
    <dbReference type="NCBI Taxonomy" id="1314787"/>
    <lineage>
        <taxon>Eukaryota</taxon>
        <taxon>Fungi</taxon>
        <taxon>Dikarya</taxon>
        <taxon>Ascomycota</taxon>
        <taxon>Pezizomycotina</taxon>
        <taxon>Dothideomycetes</taxon>
        <taxon>Dothideomycetes incertae sedis</taxon>
        <taxon>Botryosphaeriales</taxon>
        <taxon>Saccharataceae</taxon>
        <taxon>Saccharata</taxon>
    </lineage>
</organism>
<dbReference type="GO" id="GO:0016787">
    <property type="term" value="F:hydrolase activity"/>
    <property type="evidence" value="ECO:0007669"/>
    <property type="project" value="UniProtKB-KW"/>
</dbReference>
<feature type="region of interest" description="Disordered" evidence="2">
    <location>
        <begin position="706"/>
        <end position="787"/>
    </location>
</feature>
<proteinExistence type="predicted"/>
<keyword evidence="1" id="KW-0378">Hydrolase</keyword>
<feature type="compositionally biased region" description="Polar residues" evidence="2">
    <location>
        <begin position="561"/>
        <end position="571"/>
    </location>
</feature>
<gene>
    <name evidence="4" type="ORF">K490DRAFT_17595</name>
</gene>
<feature type="compositionally biased region" description="Basic residues" evidence="2">
    <location>
        <begin position="725"/>
        <end position="737"/>
    </location>
</feature>
<dbReference type="PANTHER" id="PTHR48081">
    <property type="entry name" value="AB HYDROLASE SUPERFAMILY PROTEIN C4A8.06C"/>
    <property type="match status" value="1"/>
</dbReference>
<feature type="compositionally biased region" description="Polar residues" evidence="2">
    <location>
        <begin position="525"/>
        <end position="548"/>
    </location>
</feature>
<dbReference type="InterPro" id="IPR013094">
    <property type="entry name" value="AB_hydrolase_3"/>
</dbReference>
<accession>A0A9P4HY56</accession>
<dbReference type="OrthoDB" id="2336090at2759"/>
<dbReference type="InterPro" id="IPR050300">
    <property type="entry name" value="GDXG_lipolytic_enzyme"/>
</dbReference>
<feature type="non-terminal residue" evidence="4">
    <location>
        <position position="854"/>
    </location>
</feature>
<dbReference type="InterPro" id="IPR029058">
    <property type="entry name" value="AB_hydrolase_fold"/>
</dbReference>
<reference evidence="4" key="1">
    <citation type="journal article" date="2020" name="Stud. Mycol.">
        <title>101 Dothideomycetes genomes: a test case for predicting lifestyles and emergence of pathogens.</title>
        <authorList>
            <person name="Haridas S."/>
            <person name="Albert R."/>
            <person name="Binder M."/>
            <person name="Bloem J."/>
            <person name="Labutti K."/>
            <person name="Salamov A."/>
            <person name="Andreopoulos B."/>
            <person name="Baker S."/>
            <person name="Barry K."/>
            <person name="Bills G."/>
            <person name="Bluhm B."/>
            <person name="Cannon C."/>
            <person name="Castanera R."/>
            <person name="Culley D."/>
            <person name="Daum C."/>
            <person name="Ezra D."/>
            <person name="Gonzalez J."/>
            <person name="Henrissat B."/>
            <person name="Kuo A."/>
            <person name="Liang C."/>
            <person name="Lipzen A."/>
            <person name="Lutzoni F."/>
            <person name="Magnuson J."/>
            <person name="Mondo S."/>
            <person name="Nolan M."/>
            <person name="Ohm R."/>
            <person name="Pangilinan J."/>
            <person name="Park H.-J."/>
            <person name="Ramirez L."/>
            <person name="Alfaro M."/>
            <person name="Sun H."/>
            <person name="Tritt A."/>
            <person name="Yoshinaga Y."/>
            <person name="Zwiers L.-H."/>
            <person name="Turgeon B."/>
            <person name="Goodwin S."/>
            <person name="Spatafora J."/>
            <person name="Crous P."/>
            <person name="Grigoriev I."/>
        </authorList>
    </citation>
    <scope>NUCLEOTIDE SEQUENCE</scope>
    <source>
        <strain evidence="4">CBS 121410</strain>
    </source>
</reference>
<dbReference type="Gene3D" id="3.40.50.1820">
    <property type="entry name" value="alpha/beta hydrolase"/>
    <property type="match status" value="2"/>
</dbReference>
<evidence type="ECO:0000313" key="4">
    <source>
        <dbReference type="EMBL" id="KAF2091386.1"/>
    </source>
</evidence>
<evidence type="ECO:0000256" key="1">
    <source>
        <dbReference type="ARBA" id="ARBA00022801"/>
    </source>
</evidence>
<feature type="region of interest" description="Disordered" evidence="2">
    <location>
        <begin position="511"/>
        <end position="588"/>
    </location>
</feature>
<evidence type="ECO:0000259" key="3">
    <source>
        <dbReference type="Pfam" id="PF07859"/>
    </source>
</evidence>
<feature type="compositionally biased region" description="Low complexity" evidence="2">
    <location>
        <begin position="511"/>
        <end position="524"/>
    </location>
</feature>
<dbReference type="EMBL" id="ML978711">
    <property type="protein sequence ID" value="KAF2091386.1"/>
    <property type="molecule type" value="Genomic_DNA"/>
</dbReference>
<keyword evidence="5" id="KW-1185">Reference proteome</keyword>
<protein>
    <submittedName>
        <fullName evidence="4">Alpha/beta-hydrolase</fullName>
    </submittedName>
</protein>
<sequence>MVLNTLTVGAAVTPTVIETYFSHYLNRRPLRQKPTAHIGYHEGLQLVREFLHYASNHTVDEIQAFTSQWVPVPHWVKQDSVTIPDEKLAESARLLQTQLGPDGIERIGGKNWWQWRRDDAPLKAEWIEMRKDYHERQASTNPAPERIMLYIHGGAYYFGSVDEHRYQMQRHARKLRARVLAPRYRLSPQFPFPCGLHDSIAAYLWLLEQHDPATIIVAGDSAGGGMVLSMLCTLRDQGIPLPAGGILLSPWVDLTHSFPSLGGDGKFDYIPAHGFVHKPSMTWPPPNADDLAAIEQGSIDLRAKKGKGKESKDSQEHKDAIRGFSVEEAPSSNGHPTHPGTAAPMGTSAGAPPPPDLSITIDGKLITIKDQIQLYAANSQITHPLVSPVLQPTLGGLPPLLVQVGGGELLRDEQIYIAHKAASPMDYLPDLSHLTEEQKAGVLEQVKKYGSTDVKLEIWDDLCHVAPTLSFTRPAKFMYRSIAQFGAWALARAQNISIDIMDDDHISIISSTTDTQTDPSGPSTRNASRNPSNENLTSANGGAPPTQNDDNRHINGDTHLNVPTTATTPSGATVDVDSVGRAGDSLPPFHHHMIRQRISRHGHIRPLEPASSLPCLNLPASTIGVIKEGPVRKWLAAQETWNKKFASEKRKVQRKRIEELAEGYAKWEGERPPPTALAGRRRTEMPKAGRVGRSWALAMWSGWGSKHDETTMRREKRVDEDERPHSKKSSNSRKSRKSASEAEAGGRRGSRHSAVTDRGQTDAVPLDAVPTTASAPAATESTETETATAIAGGAGLTTPNIIVSADPSSAPTILPPSDTTSTRPTAAGIAYPFKLATSNHRPNLSTVTLQSLGI</sequence>
<feature type="domain" description="Alpha/beta hydrolase fold-3" evidence="3">
    <location>
        <begin position="371"/>
        <end position="422"/>
    </location>
</feature>
<dbReference type="AlphaFoldDB" id="A0A9P4HY56"/>
<name>A0A9P4HY56_9PEZI</name>